<dbReference type="PROSITE" id="PS51464">
    <property type="entry name" value="SIS"/>
    <property type="match status" value="1"/>
</dbReference>
<feature type="binding site" evidence="9">
    <location>
        <position position="123"/>
    </location>
    <ligand>
        <name>substrate</name>
    </ligand>
</feature>
<keyword evidence="6 9" id="KW-0862">Zinc</keyword>
<dbReference type="PANTHER" id="PTHR30390">
    <property type="entry name" value="SEDOHEPTULOSE 7-PHOSPHATE ISOMERASE / DNAA INITIATOR-ASSOCIATING FACTOR FOR REPLICATION INITIATION"/>
    <property type="match status" value="1"/>
</dbReference>
<proteinExistence type="inferred from homology"/>
<dbReference type="RefSeq" id="WP_386102174.1">
    <property type="nucleotide sequence ID" value="NZ_JBHUOZ010000003.1"/>
</dbReference>
<dbReference type="EMBL" id="JBHUOZ010000003">
    <property type="protein sequence ID" value="MFD2921583.1"/>
    <property type="molecule type" value="Genomic_DNA"/>
</dbReference>
<dbReference type="Gene3D" id="3.40.50.10490">
    <property type="entry name" value="Glucose-6-phosphate isomerase like protein, domain 1"/>
    <property type="match status" value="1"/>
</dbReference>
<dbReference type="InterPro" id="IPR004515">
    <property type="entry name" value="Phosphoheptose_Isoase"/>
</dbReference>
<evidence type="ECO:0000256" key="3">
    <source>
        <dbReference type="ARBA" id="ARBA00009894"/>
    </source>
</evidence>
<feature type="binding site" evidence="9">
    <location>
        <position position="178"/>
    </location>
    <ligand>
        <name>Zn(2+)</name>
        <dbReference type="ChEBI" id="CHEBI:29105"/>
    </ligand>
</feature>
<evidence type="ECO:0000256" key="6">
    <source>
        <dbReference type="ARBA" id="ARBA00022833"/>
    </source>
</evidence>
<dbReference type="InterPro" id="IPR035461">
    <property type="entry name" value="GmhA/DiaA"/>
</dbReference>
<evidence type="ECO:0000313" key="11">
    <source>
        <dbReference type="EMBL" id="MFD2921583.1"/>
    </source>
</evidence>
<gene>
    <name evidence="9" type="primary">gmhA</name>
    <name evidence="11" type="ORF">ACFS6H_17815</name>
</gene>
<feature type="binding site" evidence="9">
    <location>
        <position position="170"/>
    </location>
    <ligand>
        <name>substrate</name>
    </ligand>
</feature>
<keyword evidence="12" id="KW-1185">Reference proteome</keyword>
<evidence type="ECO:0000313" key="12">
    <source>
        <dbReference type="Proteomes" id="UP001597511"/>
    </source>
</evidence>
<comment type="cofactor">
    <cofactor evidence="9">
        <name>Zn(2+)</name>
        <dbReference type="ChEBI" id="CHEBI:29105"/>
    </cofactor>
    <text evidence="9">Binds 1 zinc ion per subunit.</text>
</comment>
<evidence type="ECO:0000256" key="5">
    <source>
        <dbReference type="ARBA" id="ARBA00022723"/>
    </source>
</evidence>
<name>A0ABW6A8E8_9BACT</name>
<dbReference type="InterPro" id="IPR050099">
    <property type="entry name" value="SIS_GmhA/DiaA_subfam"/>
</dbReference>
<dbReference type="Pfam" id="PF13580">
    <property type="entry name" value="SIS_2"/>
    <property type="match status" value="1"/>
</dbReference>
<keyword evidence="4 9" id="KW-0963">Cytoplasm</keyword>
<feature type="binding site" evidence="9">
    <location>
        <position position="170"/>
    </location>
    <ligand>
        <name>Zn(2+)</name>
        <dbReference type="ChEBI" id="CHEBI:29105"/>
    </ligand>
</feature>
<dbReference type="Proteomes" id="UP001597511">
    <property type="component" value="Unassembled WGS sequence"/>
</dbReference>
<accession>A0ABW6A8E8</accession>
<feature type="binding site" evidence="9">
    <location>
        <begin position="92"/>
        <end position="93"/>
    </location>
    <ligand>
        <name>substrate</name>
    </ligand>
</feature>
<evidence type="ECO:0000256" key="7">
    <source>
        <dbReference type="ARBA" id="ARBA00023235"/>
    </source>
</evidence>
<comment type="catalytic activity">
    <reaction evidence="1 9">
        <text>2 D-sedoheptulose 7-phosphate = D-glycero-alpha-D-manno-heptose 7-phosphate + D-glycero-beta-D-manno-heptose 7-phosphate</text>
        <dbReference type="Rhea" id="RHEA:27489"/>
        <dbReference type="ChEBI" id="CHEBI:57483"/>
        <dbReference type="ChEBI" id="CHEBI:60203"/>
        <dbReference type="ChEBI" id="CHEBI:60204"/>
        <dbReference type="EC" id="5.3.1.28"/>
    </reaction>
</comment>
<evidence type="ECO:0000256" key="8">
    <source>
        <dbReference type="ARBA" id="ARBA00023277"/>
    </source>
</evidence>
<feature type="binding site" evidence="9">
    <location>
        <begin position="50"/>
        <end position="52"/>
    </location>
    <ligand>
        <name>substrate</name>
    </ligand>
</feature>
<dbReference type="PANTHER" id="PTHR30390:SF6">
    <property type="entry name" value="DNAA INITIATOR-ASSOCIATING PROTEIN DIAA"/>
    <property type="match status" value="1"/>
</dbReference>
<dbReference type="HAMAP" id="MF_00067">
    <property type="entry name" value="GmhA"/>
    <property type="match status" value="1"/>
</dbReference>
<dbReference type="InterPro" id="IPR046348">
    <property type="entry name" value="SIS_dom_sf"/>
</dbReference>
<comment type="similarity">
    <text evidence="3 9">Belongs to the SIS family. GmhA subfamily.</text>
</comment>
<comment type="caution">
    <text evidence="11">The sequence shown here is derived from an EMBL/GenBank/DDBJ whole genome shotgun (WGS) entry which is preliminary data.</text>
</comment>
<protein>
    <recommendedName>
        <fullName evidence="9">Phosphoheptose isomerase</fullName>
        <ecNumber evidence="9">5.3.1.28</ecNumber>
    </recommendedName>
    <alternativeName>
        <fullName evidence="9">Sedoheptulose 7-phosphate isomerase</fullName>
    </alternativeName>
</protein>
<comment type="subcellular location">
    <subcellularLocation>
        <location evidence="2 9">Cytoplasm</location>
    </subcellularLocation>
</comment>
<dbReference type="InterPro" id="IPR001347">
    <property type="entry name" value="SIS_dom"/>
</dbReference>
<feature type="binding site" evidence="9">
    <location>
        <position position="63"/>
    </location>
    <ligand>
        <name>substrate</name>
    </ligand>
</feature>
<evidence type="ECO:0000256" key="9">
    <source>
        <dbReference type="HAMAP-Rule" id="MF_00067"/>
    </source>
</evidence>
<feature type="binding site" evidence="9">
    <location>
        <position position="63"/>
    </location>
    <ligand>
        <name>Zn(2+)</name>
        <dbReference type="ChEBI" id="CHEBI:29105"/>
    </ligand>
</feature>
<keyword evidence="7 9" id="KW-0413">Isomerase</keyword>
<comment type="pathway">
    <text evidence="9">Carbohydrate biosynthesis; D-glycero-D-manno-heptose 7-phosphate biosynthesis; D-glycero-alpha-D-manno-heptose 7-phosphate and D-glycero-beta-D-manno-heptose 7-phosphate from sedoheptulose 7-phosphate: step 1/1.</text>
</comment>
<feature type="binding site" evidence="9">
    <location>
        <position position="59"/>
    </location>
    <ligand>
        <name>Zn(2+)</name>
        <dbReference type="ChEBI" id="CHEBI:29105"/>
    </ligand>
</feature>
<keyword evidence="8 9" id="KW-0119">Carbohydrate metabolism</keyword>
<dbReference type="EC" id="5.3.1.28" evidence="9"/>
<keyword evidence="5 9" id="KW-0479">Metal-binding</keyword>
<feature type="binding site" evidence="9">
    <location>
        <begin position="118"/>
        <end position="120"/>
    </location>
    <ligand>
        <name>substrate</name>
    </ligand>
</feature>
<comment type="miscellaneous">
    <text evidence="9">The reaction produces a racemic mixture of D-glycero-alpha-D-manno-heptose 7-phosphate and D-glycero-beta-D-manno-heptose 7-phosphate.</text>
</comment>
<reference evidence="12" key="1">
    <citation type="journal article" date="2019" name="Int. J. Syst. Evol. Microbiol.">
        <title>The Global Catalogue of Microorganisms (GCM) 10K type strain sequencing project: providing services to taxonomists for standard genome sequencing and annotation.</title>
        <authorList>
            <consortium name="The Broad Institute Genomics Platform"/>
            <consortium name="The Broad Institute Genome Sequencing Center for Infectious Disease"/>
            <person name="Wu L."/>
            <person name="Ma J."/>
        </authorList>
    </citation>
    <scope>NUCLEOTIDE SEQUENCE [LARGE SCALE GENOMIC DNA]</scope>
    <source>
        <strain evidence="12">KCTC 23299</strain>
    </source>
</reference>
<dbReference type="SUPFAM" id="SSF53697">
    <property type="entry name" value="SIS domain"/>
    <property type="match status" value="1"/>
</dbReference>
<feature type="domain" description="SIS" evidence="10">
    <location>
        <begin position="35"/>
        <end position="193"/>
    </location>
</feature>
<evidence type="ECO:0000256" key="1">
    <source>
        <dbReference type="ARBA" id="ARBA00000348"/>
    </source>
</evidence>
<evidence type="ECO:0000256" key="4">
    <source>
        <dbReference type="ARBA" id="ARBA00022490"/>
    </source>
</evidence>
<sequence>MTKIKEIIQASIQVKEQLLGNEALLNSITAVVDIITEAFTKGHRVYFCGNGGSAADAQHLAAEFSGRFYIDRKALPAEALHCNTSYLTAVGNDYSYDVIYARLLDGIGQEGDVLVGLSTSGNSKNIIKAFEVAREKGITTVGLTGMTGGLMQSLSDYLLNVPSTDTPRIQESHILIGHIICQLVEEKYFGRTA</sequence>
<evidence type="ECO:0000259" key="10">
    <source>
        <dbReference type="PROSITE" id="PS51464"/>
    </source>
</evidence>
<dbReference type="CDD" id="cd05006">
    <property type="entry name" value="SIS_GmhA"/>
    <property type="match status" value="1"/>
</dbReference>
<organism evidence="11 12">
    <name type="scientific">Terrimonas rubra</name>
    <dbReference type="NCBI Taxonomy" id="1035890"/>
    <lineage>
        <taxon>Bacteria</taxon>
        <taxon>Pseudomonadati</taxon>
        <taxon>Bacteroidota</taxon>
        <taxon>Chitinophagia</taxon>
        <taxon>Chitinophagales</taxon>
        <taxon>Chitinophagaceae</taxon>
        <taxon>Terrimonas</taxon>
    </lineage>
</organism>
<evidence type="ECO:0000256" key="2">
    <source>
        <dbReference type="ARBA" id="ARBA00004496"/>
    </source>
</evidence>
<comment type="function">
    <text evidence="9">Catalyzes the isomerization of sedoheptulose 7-phosphate in D-glycero-D-manno-heptose 7-phosphate.</text>
</comment>